<keyword evidence="2" id="KW-1185">Reference proteome</keyword>
<evidence type="ECO:0000313" key="1">
    <source>
        <dbReference type="EMBL" id="NBH60096.1"/>
    </source>
</evidence>
<dbReference type="AlphaFoldDB" id="A0A845QFT5"/>
<reference evidence="1 2" key="1">
    <citation type="submission" date="2018-08" db="EMBL/GenBank/DDBJ databases">
        <title>Murine metabolic-syndrome-specific gut microbial biobank.</title>
        <authorList>
            <person name="Liu C."/>
        </authorList>
    </citation>
    <scope>NUCLEOTIDE SEQUENCE [LARGE SCALE GENOMIC DNA]</scope>
    <source>
        <strain evidence="1 2">28</strain>
    </source>
</reference>
<accession>A0A845QFT5</accession>
<proteinExistence type="predicted"/>
<dbReference type="EMBL" id="QXWK01000001">
    <property type="protein sequence ID" value="NBH60096.1"/>
    <property type="molecule type" value="Genomic_DNA"/>
</dbReference>
<dbReference type="RefSeq" id="WP_160200401.1">
    <property type="nucleotide sequence ID" value="NZ_QXWK01000001.1"/>
</dbReference>
<dbReference type="Proteomes" id="UP000446866">
    <property type="component" value="Unassembled WGS sequence"/>
</dbReference>
<comment type="caution">
    <text evidence="1">The sequence shown here is derived from an EMBL/GenBank/DDBJ whole genome shotgun (WGS) entry which is preliminary data.</text>
</comment>
<organism evidence="1 2">
    <name type="scientific">Anaerotruncus colihominis</name>
    <dbReference type="NCBI Taxonomy" id="169435"/>
    <lineage>
        <taxon>Bacteria</taxon>
        <taxon>Bacillati</taxon>
        <taxon>Bacillota</taxon>
        <taxon>Clostridia</taxon>
        <taxon>Eubacteriales</taxon>
        <taxon>Oscillospiraceae</taxon>
        <taxon>Anaerotruncus</taxon>
    </lineage>
</organism>
<name>A0A845QFT5_9FIRM</name>
<gene>
    <name evidence="1" type="ORF">D0435_00205</name>
</gene>
<evidence type="ECO:0000313" key="2">
    <source>
        <dbReference type="Proteomes" id="UP000446866"/>
    </source>
</evidence>
<protein>
    <submittedName>
        <fullName evidence="1">Uncharacterized protein</fullName>
    </submittedName>
</protein>
<sequence>MKRIIWRIWKWLRGENTGRPAVYIGEKGDSIKGEKQIAQLLAEYKLQITPHEYDYSLYENYLKENFDLEEISLEEMMEQNQIHFEIFQFNYSNCIFFAESKFDPIFFRIVKNQKSAWLYDQEGEEYRTDSVKLLNLISLMRWNEIIAE</sequence>